<evidence type="ECO:0000256" key="1">
    <source>
        <dbReference type="ARBA" id="ARBA00007274"/>
    </source>
</evidence>
<feature type="binding site" evidence="5">
    <location>
        <position position="144"/>
    </location>
    <ligand>
        <name>acetyl-CoA</name>
        <dbReference type="ChEBI" id="CHEBI:57288"/>
    </ligand>
</feature>
<evidence type="ECO:0000256" key="2">
    <source>
        <dbReference type="ARBA" id="ARBA00022679"/>
    </source>
</evidence>
<sequence length="205" mass="21571">MAKLAILGASGHGKVLADIALLTGWDEIDFFDDRFPVLSQLEQWDVVGNTEQLLQQLSNYDGVIVGIGNNRIRLEKQNKLFKLDAPLISLIHPRAIISTMSEIGIGSVIMANAVINSFSKIGQACIINTAATIDHDCKLADGVHISPGSHLAGGISIGIGSWVGIGANIVQLVTIGDNVIIGAGSTVIHSISSYQKVIGSPAKPI</sequence>
<dbReference type="InterPro" id="IPR011004">
    <property type="entry name" value="Trimer_LpxA-like_sf"/>
</dbReference>
<dbReference type="NCBIfam" id="TIGR03570">
    <property type="entry name" value="NeuD_NnaD"/>
    <property type="match status" value="1"/>
</dbReference>
<feature type="binding site" evidence="5">
    <location>
        <position position="68"/>
    </location>
    <ligand>
        <name>substrate</name>
    </ligand>
</feature>
<evidence type="ECO:0000313" key="7">
    <source>
        <dbReference type="EMBL" id="SKC30957.1"/>
    </source>
</evidence>
<dbReference type="PANTHER" id="PTHR43300:SF7">
    <property type="entry name" value="UDP-N-ACETYLBACILLOSAMINE N-ACETYLTRANSFERASE"/>
    <property type="match status" value="1"/>
</dbReference>
<keyword evidence="3" id="KW-0677">Repeat</keyword>
<gene>
    <name evidence="7" type="primary">epsM_1</name>
    <name evidence="7" type="ORF">CZ809_00434</name>
</gene>
<protein>
    <submittedName>
        <fullName evidence="7">Putative acetyltransferase EpsM</fullName>
        <ecNumber evidence="7">2.3.1.-</ecNumber>
    </submittedName>
</protein>
<dbReference type="InterPro" id="IPR018357">
    <property type="entry name" value="Hexapep_transf_CS"/>
</dbReference>
<dbReference type="RefSeq" id="WP_080155798.1">
    <property type="nucleotide sequence ID" value="NZ_FUZI01000001.1"/>
</dbReference>
<feature type="site" description="Increases basicity of active site His" evidence="4">
    <location>
        <position position="136"/>
    </location>
</feature>
<accession>A0A1T5HVT5</accession>
<dbReference type="OrthoDB" id="9794407at2"/>
<dbReference type="InterPro" id="IPR050179">
    <property type="entry name" value="Trans_hexapeptide_repeat"/>
</dbReference>
<feature type="active site" description="Proton acceptor" evidence="4">
    <location>
        <position position="135"/>
    </location>
</feature>
<feature type="binding site" evidence="5">
    <location>
        <position position="165"/>
    </location>
    <ligand>
        <name>acetyl-CoA</name>
        <dbReference type="ChEBI" id="CHEBI:57288"/>
    </ligand>
</feature>
<evidence type="ECO:0000256" key="4">
    <source>
        <dbReference type="PIRSR" id="PIRSR620019-1"/>
    </source>
</evidence>
<proteinExistence type="inferred from homology"/>
<evidence type="ECO:0000256" key="5">
    <source>
        <dbReference type="PIRSR" id="PIRSR620019-2"/>
    </source>
</evidence>
<dbReference type="InterPro" id="IPR020019">
    <property type="entry name" value="AcTrfase_PglD-like"/>
</dbReference>
<dbReference type="PROSITE" id="PS00101">
    <property type="entry name" value="HEXAPEP_TRANSFERASES"/>
    <property type="match status" value="1"/>
</dbReference>
<reference evidence="7 8" key="1">
    <citation type="submission" date="2017-02" db="EMBL/GenBank/DDBJ databases">
        <authorList>
            <person name="Peterson S.W."/>
        </authorList>
    </citation>
    <scope>NUCLEOTIDE SEQUENCE [LARGE SCALE GENOMIC DNA]</scope>
    <source>
        <strain evidence="8">type strain: NCCB 100098</strain>
    </source>
</reference>
<keyword evidence="7" id="KW-0012">Acyltransferase</keyword>
<dbReference type="Pfam" id="PF17836">
    <property type="entry name" value="PglD_N"/>
    <property type="match status" value="1"/>
</dbReference>
<dbReference type="PANTHER" id="PTHR43300">
    <property type="entry name" value="ACETYLTRANSFERASE"/>
    <property type="match status" value="1"/>
</dbReference>
<dbReference type="EMBL" id="FUZI01000001">
    <property type="protein sequence ID" value="SKC30957.1"/>
    <property type="molecule type" value="Genomic_DNA"/>
</dbReference>
<evidence type="ECO:0000256" key="3">
    <source>
        <dbReference type="ARBA" id="ARBA00022737"/>
    </source>
</evidence>
<dbReference type="EC" id="2.3.1.-" evidence="7"/>
<comment type="similarity">
    <text evidence="1">Belongs to the transferase hexapeptide repeat family.</text>
</comment>
<evidence type="ECO:0000259" key="6">
    <source>
        <dbReference type="Pfam" id="PF17836"/>
    </source>
</evidence>
<dbReference type="AlphaFoldDB" id="A0A1T5HVT5"/>
<dbReference type="SUPFAM" id="SSF51161">
    <property type="entry name" value="Trimeric LpxA-like enzymes"/>
    <property type="match status" value="1"/>
</dbReference>
<dbReference type="Gene3D" id="3.40.50.20">
    <property type="match status" value="1"/>
</dbReference>
<feature type="binding site" evidence="5">
    <location>
        <begin position="32"/>
        <end position="33"/>
    </location>
    <ligand>
        <name>substrate</name>
    </ligand>
</feature>
<feature type="binding site" evidence="5">
    <location>
        <begin position="10"/>
        <end position="12"/>
    </location>
    <ligand>
        <name>substrate</name>
    </ligand>
</feature>
<name>A0A1T5HVT5_9GAMM</name>
<dbReference type="Gene3D" id="2.160.10.10">
    <property type="entry name" value="Hexapeptide repeat proteins"/>
    <property type="match status" value="1"/>
</dbReference>
<evidence type="ECO:0000313" key="8">
    <source>
        <dbReference type="Proteomes" id="UP000189966"/>
    </source>
</evidence>
<feature type="domain" description="PglD N-terminal" evidence="6">
    <location>
        <begin position="3"/>
        <end position="80"/>
    </location>
</feature>
<dbReference type="InterPro" id="IPR041561">
    <property type="entry name" value="PglD_N"/>
</dbReference>
<organism evidence="7 8">
    <name type="scientific">Photobacterium piscicola</name>
    <dbReference type="NCBI Taxonomy" id="1378299"/>
    <lineage>
        <taxon>Bacteria</taxon>
        <taxon>Pseudomonadati</taxon>
        <taxon>Pseudomonadota</taxon>
        <taxon>Gammaproteobacteria</taxon>
        <taxon>Vibrionales</taxon>
        <taxon>Vibrionaceae</taxon>
        <taxon>Photobacterium</taxon>
    </lineage>
</organism>
<keyword evidence="2 7" id="KW-0808">Transferase</keyword>
<dbReference type="Proteomes" id="UP000189966">
    <property type="component" value="Unassembled WGS sequence"/>
</dbReference>
<dbReference type="GO" id="GO:0016746">
    <property type="term" value="F:acyltransferase activity"/>
    <property type="evidence" value="ECO:0007669"/>
    <property type="project" value="UniProtKB-KW"/>
</dbReference>
<dbReference type="CDD" id="cd03360">
    <property type="entry name" value="LbH_AT_putative"/>
    <property type="match status" value="1"/>
</dbReference>